<feature type="domain" description="Cytochrome c assembly protein" evidence="2">
    <location>
        <begin position="67"/>
        <end position="276"/>
    </location>
</feature>
<keyword evidence="1" id="KW-0472">Membrane</keyword>
<feature type="transmembrane region" description="Helical" evidence="1">
    <location>
        <begin position="38"/>
        <end position="59"/>
    </location>
</feature>
<gene>
    <name evidence="3" type="ORF">HNR28_000508</name>
</gene>
<evidence type="ECO:0000313" key="3">
    <source>
        <dbReference type="EMBL" id="MBB6082483.1"/>
    </source>
</evidence>
<accession>A0A7W9TM93</accession>
<feature type="transmembrane region" description="Helical" evidence="1">
    <location>
        <begin position="65"/>
        <end position="85"/>
    </location>
</feature>
<keyword evidence="1" id="KW-1133">Transmembrane helix</keyword>
<feature type="transmembrane region" description="Helical" evidence="1">
    <location>
        <begin position="223"/>
        <end position="240"/>
    </location>
</feature>
<evidence type="ECO:0000256" key="1">
    <source>
        <dbReference type="SAM" id="Phobius"/>
    </source>
</evidence>
<dbReference type="GO" id="GO:0017004">
    <property type="term" value="P:cytochrome complex assembly"/>
    <property type="evidence" value="ECO:0007669"/>
    <property type="project" value="InterPro"/>
</dbReference>
<keyword evidence="1" id="KW-0812">Transmembrane</keyword>
<sequence length="283" mass="30650">MSVSIVFHLLAALAYAVLGLALWRPIARASDVRPTGTIGRSCLLGAIALHGVGLATAVLASDGLYLSWALALSTAMWLGMIVFWIENFLLRLDSLLLLLLPIAALVSLLAAVFPQGYLVPHASNDWLRVHLLIAMTAYGLITVAALHAMLMTVLDRHLHRPIESAGEQGAIGRAMGAMPPLLTLEQLLFRLIWIGFGVLTLTVLTGIIVSLRLGGHALPMDHKTVFTLLSWVTFGVLLAGRHIQGWRGRIALRWTLAGFAFLLLSYTGSRFVLEVILQRGTLG</sequence>
<feature type="transmembrane region" description="Helical" evidence="1">
    <location>
        <begin position="252"/>
        <end position="273"/>
    </location>
</feature>
<evidence type="ECO:0000313" key="4">
    <source>
        <dbReference type="Proteomes" id="UP000541136"/>
    </source>
</evidence>
<evidence type="ECO:0000259" key="2">
    <source>
        <dbReference type="Pfam" id="PF01578"/>
    </source>
</evidence>
<dbReference type="PANTHER" id="PTHR38034">
    <property type="entry name" value="INNER MEMBRANE PROTEIN YPJD"/>
    <property type="match status" value="1"/>
</dbReference>
<dbReference type="Proteomes" id="UP000541136">
    <property type="component" value="Unassembled WGS sequence"/>
</dbReference>
<dbReference type="AlphaFoldDB" id="A0A7W9TM93"/>
<dbReference type="EMBL" id="JACHIB010000003">
    <property type="protein sequence ID" value="MBB6082483.1"/>
    <property type="molecule type" value="Genomic_DNA"/>
</dbReference>
<organism evidence="3 4">
    <name type="scientific">Castellaniella defragrans</name>
    <name type="common">Alcaligenes defragrans</name>
    <dbReference type="NCBI Taxonomy" id="75697"/>
    <lineage>
        <taxon>Bacteria</taxon>
        <taxon>Pseudomonadati</taxon>
        <taxon>Pseudomonadota</taxon>
        <taxon>Betaproteobacteria</taxon>
        <taxon>Burkholderiales</taxon>
        <taxon>Alcaligenaceae</taxon>
        <taxon>Castellaniella</taxon>
    </lineage>
</organism>
<reference evidence="3 4" key="1">
    <citation type="submission" date="2020-08" db="EMBL/GenBank/DDBJ databases">
        <title>Genomic Encyclopedia of Type Strains, Phase IV (KMG-IV): sequencing the most valuable type-strain genomes for metagenomic binning, comparative biology and taxonomic classification.</title>
        <authorList>
            <person name="Goeker M."/>
        </authorList>
    </citation>
    <scope>NUCLEOTIDE SEQUENCE [LARGE SCALE GENOMIC DNA]</scope>
    <source>
        <strain evidence="3 4">DSM 12141</strain>
    </source>
</reference>
<feature type="transmembrane region" description="Helical" evidence="1">
    <location>
        <begin position="6"/>
        <end position="26"/>
    </location>
</feature>
<proteinExistence type="predicted"/>
<name>A0A7W9TM93_CASDE</name>
<dbReference type="InterPro" id="IPR052372">
    <property type="entry name" value="YpjD/HemX"/>
</dbReference>
<feature type="transmembrane region" description="Helical" evidence="1">
    <location>
        <begin position="129"/>
        <end position="150"/>
    </location>
</feature>
<dbReference type="RefSeq" id="WP_043684440.1">
    <property type="nucleotide sequence ID" value="NZ_JACHIB010000003.1"/>
</dbReference>
<dbReference type="GO" id="GO:0020037">
    <property type="term" value="F:heme binding"/>
    <property type="evidence" value="ECO:0007669"/>
    <property type="project" value="InterPro"/>
</dbReference>
<protein>
    <submittedName>
        <fullName evidence="3">ABC-type uncharacterized transport system permease subunit</fullName>
    </submittedName>
</protein>
<dbReference type="Pfam" id="PF01578">
    <property type="entry name" value="Cytochrom_C_asm"/>
    <property type="match status" value="1"/>
</dbReference>
<dbReference type="PANTHER" id="PTHR38034:SF1">
    <property type="entry name" value="INNER MEMBRANE PROTEIN YPJD"/>
    <property type="match status" value="1"/>
</dbReference>
<feature type="transmembrane region" description="Helical" evidence="1">
    <location>
        <begin position="97"/>
        <end position="117"/>
    </location>
</feature>
<comment type="caution">
    <text evidence="3">The sequence shown here is derived from an EMBL/GenBank/DDBJ whole genome shotgun (WGS) entry which is preliminary data.</text>
</comment>
<dbReference type="InterPro" id="IPR002541">
    <property type="entry name" value="Cyt_c_assembly"/>
</dbReference>
<feature type="transmembrane region" description="Helical" evidence="1">
    <location>
        <begin position="187"/>
        <end position="211"/>
    </location>
</feature>